<protein>
    <submittedName>
        <fullName evidence="2">Transposase</fullName>
    </submittedName>
</protein>
<reference evidence="2 3" key="1">
    <citation type="submission" date="2017-10" db="EMBL/GenBank/DDBJ databases">
        <title>Draft genome sequences of Aggregatibacter actinomycetemcomitans strains 310a and 310b.</title>
        <authorList>
            <person name="May A.C."/>
            <person name="Ohta H."/>
            <person name="Maeda H."/>
            <person name="Kokeguchi S."/>
            <person name="Cugini C."/>
        </authorList>
    </citation>
    <scope>NUCLEOTIDE SEQUENCE [LARGE SCALE GENOMIC DNA]</scope>
    <source>
        <strain evidence="2 3">310b</strain>
    </source>
</reference>
<dbReference type="InterPro" id="IPR036397">
    <property type="entry name" value="RNaseH_sf"/>
</dbReference>
<dbReference type="PROSITE" id="PS50994">
    <property type="entry name" value="INTEGRASE"/>
    <property type="match status" value="1"/>
</dbReference>
<dbReference type="Pfam" id="PF00665">
    <property type="entry name" value="rve"/>
    <property type="match status" value="1"/>
</dbReference>
<dbReference type="PANTHER" id="PTHR46889">
    <property type="entry name" value="TRANSPOSASE INSF FOR INSERTION SEQUENCE IS3B-RELATED"/>
    <property type="match status" value="1"/>
</dbReference>
<gene>
    <name evidence="2" type="ORF">CQR80_10740</name>
</gene>
<dbReference type="EMBL" id="PCGW01000028">
    <property type="protein sequence ID" value="PHO19698.1"/>
    <property type="molecule type" value="Genomic_DNA"/>
</dbReference>
<accession>A0A2G1DMK8</accession>
<dbReference type="InterPro" id="IPR012337">
    <property type="entry name" value="RNaseH-like_sf"/>
</dbReference>
<feature type="domain" description="Integrase catalytic" evidence="1">
    <location>
        <begin position="46"/>
        <end position="138"/>
    </location>
</feature>
<evidence type="ECO:0000259" key="1">
    <source>
        <dbReference type="PROSITE" id="PS50994"/>
    </source>
</evidence>
<comment type="caution">
    <text evidence="2">The sequence shown here is derived from an EMBL/GenBank/DDBJ whole genome shotgun (WGS) entry which is preliminary data.</text>
</comment>
<dbReference type="PANTHER" id="PTHR46889:SF4">
    <property type="entry name" value="TRANSPOSASE INSO FOR INSERTION SEQUENCE ELEMENT IS911B-RELATED"/>
    <property type="match status" value="1"/>
</dbReference>
<sequence>MGWEIGRNKTRKLMTALQLKPRYPRPTFYRKPVKTFADNWLNQRFNVQAKNQVWAGDITYVYTAEGRLYLAVVIDLYSRQIVGWSCSDEINTALCEQARLAIQRRASETGLAVSFGQRGRYSSRAFRQCPADFGIKQS</sequence>
<dbReference type="InterPro" id="IPR001584">
    <property type="entry name" value="Integrase_cat-core"/>
</dbReference>
<dbReference type="InterPro" id="IPR050900">
    <property type="entry name" value="Transposase_IS3/IS150/IS904"/>
</dbReference>
<organism evidence="2 3">
    <name type="scientific">Aggregatibacter actinomycetemcomitans</name>
    <name type="common">Actinobacillus actinomycetemcomitans</name>
    <name type="synonym">Haemophilus actinomycetemcomitans</name>
    <dbReference type="NCBI Taxonomy" id="714"/>
    <lineage>
        <taxon>Bacteria</taxon>
        <taxon>Pseudomonadati</taxon>
        <taxon>Pseudomonadota</taxon>
        <taxon>Gammaproteobacteria</taxon>
        <taxon>Pasteurellales</taxon>
        <taxon>Pasteurellaceae</taxon>
        <taxon>Aggregatibacter</taxon>
    </lineage>
</organism>
<proteinExistence type="predicted"/>
<keyword evidence="3" id="KW-1185">Reference proteome</keyword>
<dbReference type="SUPFAM" id="SSF53098">
    <property type="entry name" value="Ribonuclease H-like"/>
    <property type="match status" value="1"/>
</dbReference>
<evidence type="ECO:0000313" key="2">
    <source>
        <dbReference type="EMBL" id="PHO19698.1"/>
    </source>
</evidence>
<name>A0A2G1DMK8_AGGAC</name>
<dbReference type="Gene3D" id="3.30.420.10">
    <property type="entry name" value="Ribonuclease H-like superfamily/Ribonuclease H"/>
    <property type="match status" value="1"/>
</dbReference>
<dbReference type="Proteomes" id="UP000226080">
    <property type="component" value="Unassembled WGS sequence"/>
</dbReference>
<evidence type="ECO:0000313" key="3">
    <source>
        <dbReference type="Proteomes" id="UP000226080"/>
    </source>
</evidence>